<accession>A0A4V2PU30</accession>
<dbReference type="CDD" id="cd03801">
    <property type="entry name" value="GT4_PimA-like"/>
    <property type="match status" value="1"/>
</dbReference>
<dbReference type="Pfam" id="PF13439">
    <property type="entry name" value="Glyco_transf_4"/>
    <property type="match status" value="1"/>
</dbReference>
<feature type="domain" description="Glycosyl transferase family 1" evidence="1">
    <location>
        <begin position="178"/>
        <end position="336"/>
    </location>
</feature>
<name>A0A4V2PU30_9FLAO</name>
<dbReference type="RefSeq" id="WP_132702911.1">
    <property type="nucleotide sequence ID" value="NZ_SMGI01000001.1"/>
</dbReference>
<feature type="domain" description="Glycosyltransferase subfamily 4-like N-terminal" evidence="2">
    <location>
        <begin position="53"/>
        <end position="163"/>
    </location>
</feature>
<comment type="caution">
    <text evidence="3">The sequence shown here is derived from an EMBL/GenBank/DDBJ whole genome shotgun (WGS) entry which is preliminary data.</text>
</comment>
<evidence type="ECO:0000259" key="2">
    <source>
        <dbReference type="Pfam" id="PF13439"/>
    </source>
</evidence>
<reference evidence="3 4" key="1">
    <citation type="journal article" date="2015" name="Stand. Genomic Sci.">
        <title>Genomic Encyclopedia of Bacterial and Archaeal Type Strains, Phase III: the genomes of soil and plant-associated and newly described type strains.</title>
        <authorList>
            <person name="Whitman W.B."/>
            <person name="Woyke T."/>
            <person name="Klenk H.P."/>
            <person name="Zhou Y."/>
            <person name="Lilburn T.G."/>
            <person name="Beck B.J."/>
            <person name="De Vos P."/>
            <person name="Vandamme P."/>
            <person name="Eisen J.A."/>
            <person name="Garrity G."/>
            <person name="Hugenholtz P."/>
            <person name="Kyrpides N.C."/>
        </authorList>
    </citation>
    <scope>NUCLEOTIDE SEQUENCE [LARGE SCALE GENOMIC DNA]</scope>
    <source>
        <strain evidence="3 4">CECT 8445</strain>
    </source>
</reference>
<dbReference type="Gene3D" id="3.40.50.2000">
    <property type="entry name" value="Glycogen Phosphorylase B"/>
    <property type="match status" value="2"/>
</dbReference>
<keyword evidence="4" id="KW-1185">Reference proteome</keyword>
<protein>
    <submittedName>
        <fullName evidence="3">Glycosyltransferase involved in cell wall biosynthesis</fullName>
    </submittedName>
</protein>
<evidence type="ECO:0000259" key="1">
    <source>
        <dbReference type="Pfam" id="PF00534"/>
    </source>
</evidence>
<sequence>MKILYVYDKLPKTYQEYLNILLHEIKKRTPIKILAYSSETGADYNISSSRLKRNFYTFVSKLGVIFKPNVGINIMRQYDIIHIQHSYLFVHLTSFFRNTTRKPKIVITLRGADTYLKPWIYEKWELFYKKQSQYIDAFVTVSQHQKAYLQRWGVDEDKIHVIPVSFGNKTPALPKQLSGKTIKIISAHRMCWEKNINGNLRTILFLKEAGYNVQYDIFGDGPDKAQVSYLIDKYGLGKDVNFYGKIENAAYKRRLTDYDFFLQLSLSEAFGASVIEAQSMGLPAIISNTDGLPETILDGVTGYCVDANSSRDAANCIIDLYKDKEKFYSFSKEAIKHSNANFSSDIEAEKLMQLYNSLIHKN</sequence>
<dbReference type="PANTHER" id="PTHR12526">
    <property type="entry name" value="GLYCOSYLTRANSFERASE"/>
    <property type="match status" value="1"/>
</dbReference>
<dbReference type="InterPro" id="IPR001296">
    <property type="entry name" value="Glyco_trans_1"/>
</dbReference>
<gene>
    <name evidence="3" type="ORF">DFQ05_0331</name>
</gene>
<dbReference type="SUPFAM" id="SSF53756">
    <property type="entry name" value="UDP-Glycosyltransferase/glycogen phosphorylase"/>
    <property type="match status" value="1"/>
</dbReference>
<dbReference type="AlphaFoldDB" id="A0A4V2PU30"/>
<dbReference type="InterPro" id="IPR028098">
    <property type="entry name" value="Glyco_trans_4-like_N"/>
</dbReference>
<dbReference type="Pfam" id="PF00534">
    <property type="entry name" value="Glycos_transf_1"/>
    <property type="match status" value="1"/>
</dbReference>
<dbReference type="OrthoDB" id="7560678at2"/>
<dbReference type="EMBL" id="SMGI01000001">
    <property type="protein sequence ID" value="TCK68821.1"/>
    <property type="molecule type" value="Genomic_DNA"/>
</dbReference>
<dbReference type="GO" id="GO:0016757">
    <property type="term" value="F:glycosyltransferase activity"/>
    <property type="evidence" value="ECO:0007669"/>
    <property type="project" value="InterPro"/>
</dbReference>
<evidence type="ECO:0000313" key="4">
    <source>
        <dbReference type="Proteomes" id="UP000295714"/>
    </source>
</evidence>
<keyword evidence="3" id="KW-0808">Transferase</keyword>
<organism evidence="3 4">
    <name type="scientific">Winogradskyella wandonensis</name>
    <dbReference type="NCBI Taxonomy" id="1442586"/>
    <lineage>
        <taxon>Bacteria</taxon>
        <taxon>Pseudomonadati</taxon>
        <taxon>Bacteroidota</taxon>
        <taxon>Flavobacteriia</taxon>
        <taxon>Flavobacteriales</taxon>
        <taxon>Flavobacteriaceae</taxon>
        <taxon>Winogradskyella</taxon>
    </lineage>
</organism>
<dbReference type="PANTHER" id="PTHR12526:SF630">
    <property type="entry name" value="GLYCOSYLTRANSFERASE"/>
    <property type="match status" value="1"/>
</dbReference>
<dbReference type="Proteomes" id="UP000295714">
    <property type="component" value="Unassembled WGS sequence"/>
</dbReference>
<proteinExistence type="predicted"/>
<evidence type="ECO:0000313" key="3">
    <source>
        <dbReference type="EMBL" id="TCK68821.1"/>
    </source>
</evidence>